<dbReference type="GO" id="GO:0003677">
    <property type="term" value="F:DNA binding"/>
    <property type="evidence" value="ECO:0007669"/>
    <property type="project" value="UniProtKB-KW"/>
</dbReference>
<comment type="similarity">
    <text evidence="1 4">Belongs to the PCNA family.</text>
</comment>
<dbReference type="GO" id="GO:0030337">
    <property type="term" value="F:DNA polymerase processivity factor activity"/>
    <property type="evidence" value="ECO:0007669"/>
    <property type="project" value="InterPro"/>
</dbReference>
<dbReference type="PROSITE" id="PS50004">
    <property type="entry name" value="C2"/>
    <property type="match status" value="1"/>
</dbReference>
<dbReference type="GO" id="GO:0043626">
    <property type="term" value="C:PCNA complex"/>
    <property type="evidence" value="ECO:0007669"/>
    <property type="project" value="TreeGrafter"/>
</dbReference>
<comment type="function">
    <text evidence="3">This protein is an auxiliary protein of DNA polymerase delta and is involved in the control of eukaryotic DNA replication by increasing the polymerase's processivity during elongation of the leading strand.</text>
</comment>
<dbReference type="PRINTS" id="PR00339">
    <property type="entry name" value="PCNACYCLIN"/>
</dbReference>
<dbReference type="InterPro" id="IPR046938">
    <property type="entry name" value="DNA_clamp_sf"/>
</dbReference>
<sequence>MSNFLTRVKDRIQEKRSQARQHDFVGEVAPSRLSTSTNRRSLDQGHRRSWSSASPTGSFDSTQSLGRSNTVSTVATAGPDALDLEIRFVSAQGLPRMDMVGAGCDPYFRAEIDGAIGYTSRALPNTLNPEWNEFWRVRNVPSLAILKVKVYDKDENQYMDDYIGRFKITDVYVGGLRDVPIVNLLRMDRGTFQIEVKSTPAEHPHLPAYIFDGPCRYSIHLSPTIGAFTARTTSARRYSTWKIHLKGIQLFFGNHRQHWNREYRAAQAIFSGPLSLTVRAPIIAGHRLLYARTTANRTGILHTAEDFWSLFRARVDGGHGQGLARLMGVNLDTGTMKTCPVCGKPESDIHSMECTGNHLPNDIPSEPGARTNASTGGRVPSDAEFGAVANLASTVVPHEHLQRIKPAVYTYIIDEDTFRFSETGAAFFVDFASKHALHSSCAETVRYAGEFHPRPSCGWANFDDRIPDHDVTWELWIDNGSGTYAPPTDMLDNLRRLFEYNWPGLTVRTFDFRDEAQKKSIQECRDYALEKRGITREELEPCVLEGESESGSSLWKMASVRKLATMLEARLEQASILKRLLDAIKELVTDANFECGDEGLKLQAMDNSHVALVAVQLEPEGFGKYRCDRPMPLGVNLGSLTKVLKCAKDDDRVTLKASDNADVLNLVYEARNSDRIAEYEMKLMDIDIDTLGIPDTDYEATVVMQSAEFARIVRDLSALGESVKIEVTKEGIRFSADGEAANGSVLLKATEGARDRYKDLDGKDGKDGKVKVKKEKGEKPRKRKKTDDADVKMEDADEEVEEDDGGEKLFKPASDDGEEEKEDDEEAGSDAEEDSDGASKKRKRSSQSKKSKNDDGDSSGGVMVELNQSVNLTFSLKYLVNFSKSTSLANTVTLRLSNEVPLLVHYKFDQGYIQYYLAPKIGDE</sequence>
<dbReference type="AlphaFoldDB" id="A0A8H3BWT0"/>
<dbReference type="InterPro" id="IPR022648">
    <property type="entry name" value="Pr_cel_nuc_antig_N"/>
</dbReference>
<feature type="compositionally biased region" description="Acidic residues" evidence="5">
    <location>
        <begin position="795"/>
        <end position="805"/>
    </location>
</feature>
<evidence type="ECO:0000313" key="7">
    <source>
        <dbReference type="EMBL" id="CAE6466012.1"/>
    </source>
</evidence>
<dbReference type="Gene3D" id="2.60.40.150">
    <property type="entry name" value="C2 domain"/>
    <property type="match status" value="1"/>
</dbReference>
<feature type="domain" description="C2" evidence="6">
    <location>
        <begin position="64"/>
        <end position="195"/>
    </location>
</feature>
<dbReference type="PANTHER" id="PTHR11352:SF0">
    <property type="entry name" value="PROLIFERATING CELL NUCLEAR ANTIGEN"/>
    <property type="match status" value="1"/>
</dbReference>
<dbReference type="GO" id="GO:0006298">
    <property type="term" value="P:mismatch repair"/>
    <property type="evidence" value="ECO:0007669"/>
    <property type="project" value="TreeGrafter"/>
</dbReference>
<dbReference type="SMART" id="SM00239">
    <property type="entry name" value="C2"/>
    <property type="match status" value="1"/>
</dbReference>
<evidence type="ECO:0000256" key="1">
    <source>
        <dbReference type="ARBA" id="ARBA00010462"/>
    </source>
</evidence>
<feature type="compositionally biased region" description="Basic and acidic residues" evidence="5">
    <location>
        <begin position="757"/>
        <end position="778"/>
    </location>
</feature>
<accession>A0A8H3BWT0</accession>
<evidence type="ECO:0000256" key="5">
    <source>
        <dbReference type="SAM" id="MobiDB-lite"/>
    </source>
</evidence>
<dbReference type="PROSITE" id="PS01251">
    <property type="entry name" value="PCNA_1"/>
    <property type="match status" value="1"/>
</dbReference>
<dbReference type="Pfam" id="PF00705">
    <property type="entry name" value="PCNA_N"/>
    <property type="match status" value="1"/>
</dbReference>
<dbReference type="GO" id="GO:0019985">
    <property type="term" value="P:translesion synthesis"/>
    <property type="evidence" value="ECO:0007669"/>
    <property type="project" value="TreeGrafter"/>
</dbReference>
<dbReference type="CDD" id="cd00030">
    <property type="entry name" value="C2"/>
    <property type="match status" value="1"/>
</dbReference>
<dbReference type="CDD" id="cd00577">
    <property type="entry name" value="PCNA"/>
    <property type="match status" value="1"/>
</dbReference>
<evidence type="ECO:0000313" key="8">
    <source>
        <dbReference type="Proteomes" id="UP000663853"/>
    </source>
</evidence>
<protein>
    <recommendedName>
        <fullName evidence="3">DNA sliding clamp PCNA</fullName>
    </recommendedName>
</protein>
<feature type="compositionally biased region" description="Acidic residues" evidence="5">
    <location>
        <begin position="815"/>
        <end position="836"/>
    </location>
</feature>
<dbReference type="PROSITE" id="PS00293">
    <property type="entry name" value="PCNA_2"/>
    <property type="match status" value="1"/>
</dbReference>
<dbReference type="SUPFAM" id="SSF49562">
    <property type="entry name" value="C2 domain (Calcium/lipid-binding domain, CaLB)"/>
    <property type="match status" value="1"/>
</dbReference>
<dbReference type="InterPro" id="IPR000008">
    <property type="entry name" value="C2_dom"/>
</dbReference>
<comment type="subcellular location">
    <subcellularLocation>
        <location evidence="3">Nucleus</location>
    </subcellularLocation>
</comment>
<keyword evidence="2 4" id="KW-0238">DNA-binding</keyword>
<feature type="compositionally biased region" description="Basic and acidic residues" evidence="5">
    <location>
        <begin position="785"/>
        <end position="794"/>
    </location>
</feature>
<evidence type="ECO:0000256" key="4">
    <source>
        <dbReference type="RuleBase" id="RU003671"/>
    </source>
</evidence>
<dbReference type="SUPFAM" id="SSF55979">
    <property type="entry name" value="DNA clamp"/>
    <property type="match status" value="2"/>
</dbReference>
<dbReference type="Gene3D" id="3.10.150.10">
    <property type="entry name" value="DNA Polymerase III, subunit A, domain 2"/>
    <property type="match status" value="3"/>
</dbReference>
<dbReference type="InterPro" id="IPR000730">
    <property type="entry name" value="Pr_cel_nuc_antig"/>
</dbReference>
<name>A0A8H3BWT0_9AGAM</name>
<evidence type="ECO:0000256" key="2">
    <source>
        <dbReference type="ARBA" id="ARBA00023125"/>
    </source>
</evidence>
<comment type="caution">
    <text evidence="7">The sequence shown here is derived from an EMBL/GenBank/DDBJ whole genome shotgun (WGS) entry which is preliminary data.</text>
</comment>
<proteinExistence type="inferred from homology"/>
<dbReference type="EMBL" id="CAJMXA010001599">
    <property type="protein sequence ID" value="CAE6466012.1"/>
    <property type="molecule type" value="Genomic_DNA"/>
</dbReference>
<feature type="compositionally biased region" description="Basic residues" evidence="5">
    <location>
        <begin position="840"/>
        <end position="850"/>
    </location>
</feature>
<dbReference type="InterPro" id="IPR022649">
    <property type="entry name" value="Pr_cel_nuc_antig_C"/>
</dbReference>
<evidence type="ECO:0000256" key="3">
    <source>
        <dbReference type="RuleBase" id="RU000641"/>
    </source>
</evidence>
<dbReference type="Pfam" id="PF00168">
    <property type="entry name" value="C2"/>
    <property type="match status" value="1"/>
</dbReference>
<dbReference type="InterPro" id="IPR035892">
    <property type="entry name" value="C2_domain_sf"/>
</dbReference>
<dbReference type="HAMAP" id="MF_00317">
    <property type="entry name" value="DNApol_clamp_arch"/>
    <property type="match status" value="1"/>
</dbReference>
<dbReference type="InterPro" id="IPR022659">
    <property type="entry name" value="Pr_cel_nuc_antig_CS"/>
</dbReference>
<feature type="compositionally biased region" description="Polar residues" evidence="5">
    <location>
        <begin position="50"/>
        <end position="68"/>
    </location>
</feature>
<organism evidence="7 8">
    <name type="scientific">Rhizoctonia solani</name>
    <dbReference type="NCBI Taxonomy" id="456999"/>
    <lineage>
        <taxon>Eukaryota</taxon>
        <taxon>Fungi</taxon>
        <taxon>Dikarya</taxon>
        <taxon>Basidiomycota</taxon>
        <taxon>Agaricomycotina</taxon>
        <taxon>Agaricomycetes</taxon>
        <taxon>Cantharellales</taxon>
        <taxon>Ceratobasidiaceae</taxon>
        <taxon>Rhizoctonia</taxon>
    </lineage>
</organism>
<dbReference type="Proteomes" id="UP000663853">
    <property type="component" value="Unassembled WGS sequence"/>
</dbReference>
<gene>
    <name evidence="7" type="ORF">RDB_LOCUS68826</name>
</gene>
<keyword evidence="4" id="KW-0235">DNA replication</keyword>
<dbReference type="Pfam" id="PF02747">
    <property type="entry name" value="PCNA_C"/>
    <property type="match status" value="2"/>
</dbReference>
<dbReference type="GO" id="GO:0006275">
    <property type="term" value="P:regulation of DNA replication"/>
    <property type="evidence" value="ECO:0007669"/>
    <property type="project" value="InterPro"/>
</dbReference>
<dbReference type="FunFam" id="3.10.150.10:FF:000008">
    <property type="entry name" value="Proliferating cell nuclear antigen"/>
    <property type="match status" value="1"/>
</dbReference>
<dbReference type="GO" id="GO:0006272">
    <property type="term" value="P:leading strand elongation"/>
    <property type="evidence" value="ECO:0007669"/>
    <property type="project" value="TreeGrafter"/>
</dbReference>
<evidence type="ECO:0000259" key="6">
    <source>
        <dbReference type="PROSITE" id="PS50004"/>
    </source>
</evidence>
<keyword evidence="3" id="KW-0539">Nucleus</keyword>
<dbReference type="PANTHER" id="PTHR11352">
    <property type="entry name" value="PROLIFERATING CELL NUCLEAR ANTIGEN"/>
    <property type="match status" value="1"/>
</dbReference>
<feature type="compositionally biased region" description="Basic and acidic residues" evidence="5">
    <location>
        <begin position="14"/>
        <end position="25"/>
    </location>
</feature>
<feature type="region of interest" description="Disordered" evidence="5">
    <location>
        <begin position="757"/>
        <end position="862"/>
    </location>
</feature>
<reference evidence="7" key="1">
    <citation type="submission" date="2021-01" db="EMBL/GenBank/DDBJ databases">
        <authorList>
            <person name="Kaushik A."/>
        </authorList>
    </citation>
    <scope>NUCLEOTIDE SEQUENCE</scope>
    <source>
        <strain evidence="7">AG6-10EEA</strain>
    </source>
</reference>
<feature type="region of interest" description="Disordered" evidence="5">
    <location>
        <begin position="14"/>
        <end position="68"/>
    </location>
</feature>
<dbReference type="NCBIfam" id="TIGR00590">
    <property type="entry name" value="pcna"/>
    <property type="match status" value="1"/>
</dbReference>